<dbReference type="AlphaFoldDB" id="A0AAE0KWJ6"/>
<comment type="caution">
    <text evidence="2">The sequence shown here is derived from an EMBL/GenBank/DDBJ whole genome shotgun (WGS) entry which is preliminary data.</text>
</comment>
<keyword evidence="1" id="KW-0472">Membrane</keyword>
<proteinExistence type="predicted"/>
<protein>
    <submittedName>
        <fullName evidence="2">Uncharacterized protein</fullName>
    </submittedName>
</protein>
<keyword evidence="1" id="KW-1133">Transmembrane helix</keyword>
<keyword evidence="3" id="KW-1185">Reference proteome</keyword>
<evidence type="ECO:0000313" key="2">
    <source>
        <dbReference type="EMBL" id="KAK3263386.1"/>
    </source>
</evidence>
<accession>A0AAE0KWJ6</accession>
<evidence type="ECO:0000313" key="3">
    <source>
        <dbReference type="Proteomes" id="UP001190700"/>
    </source>
</evidence>
<name>A0AAE0KWJ6_9CHLO</name>
<feature type="transmembrane region" description="Helical" evidence="1">
    <location>
        <begin position="150"/>
        <end position="171"/>
    </location>
</feature>
<dbReference type="Proteomes" id="UP001190700">
    <property type="component" value="Unassembled WGS sequence"/>
</dbReference>
<feature type="non-terminal residue" evidence="2">
    <location>
        <position position="1"/>
    </location>
</feature>
<dbReference type="EMBL" id="LGRX02015486">
    <property type="protein sequence ID" value="KAK3263386.1"/>
    <property type="molecule type" value="Genomic_DNA"/>
</dbReference>
<keyword evidence="1" id="KW-0812">Transmembrane</keyword>
<sequence length="213" mass="23113">AGACSQNVTVVVEEKILLVSNATTVQRVFFTMHFANLPISSFDDDSFNATFRAAYVEDLATFAQVEQTSVVILKVVAAEGGEGTSVWTSVETPPENPPTRLVNALQEGGAHHIFSDDVVLRDYGPLTVSDISVEVEEENSDKGLSAGIKALLSIGGILIAVLASYSGYTAYRHHKLHSMYTRMVTSEKELYLGDSFQLEDASEFENREGDSSP</sequence>
<evidence type="ECO:0000256" key="1">
    <source>
        <dbReference type="SAM" id="Phobius"/>
    </source>
</evidence>
<organism evidence="2 3">
    <name type="scientific">Cymbomonas tetramitiformis</name>
    <dbReference type="NCBI Taxonomy" id="36881"/>
    <lineage>
        <taxon>Eukaryota</taxon>
        <taxon>Viridiplantae</taxon>
        <taxon>Chlorophyta</taxon>
        <taxon>Pyramimonadophyceae</taxon>
        <taxon>Pyramimonadales</taxon>
        <taxon>Pyramimonadaceae</taxon>
        <taxon>Cymbomonas</taxon>
    </lineage>
</organism>
<gene>
    <name evidence="2" type="ORF">CYMTET_27804</name>
</gene>
<reference evidence="2 3" key="1">
    <citation type="journal article" date="2015" name="Genome Biol. Evol.">
        <title>Comparative Genomics of a Bacterivorous Green Alga Reveals Evolutionary Causalities and Consequences of Phago-Mixotrophic Mode of Nutrition.</title>
        <authorList>
            <person name="Burns J.A."/>
            <person name="Paasch A."/>
            <person name="Narechania A."/>
            <person name="Kim E."/>
        </authorList>
    </citation>
    <scope>NUCLEOTIDE SEQUENCE [LARGE SCALE GENOMIC DNA]</scope>
    <source>
        <strain evidence="2 3">PLY_AMNH</strain>
    </source>
</reference>